<organism evidence="1 2">
    <name type="scientific">Hyaloscypha hepaticicola</name>
    <dbReference type="NCBI Taxonomy" id="2082293"/>
    <lineage>
        <taxon>Eukaryota</taxon>
        <taxon>Fungi</taxon>
        <taxon>Dikarya</taxon>
        <taxon>Ascomycota</taxon>
        <taxon>Pezizomycotina</taxon>
        <taxon>Leotiomycetes</taxon>
        <taxon>Helotiales</taxon>
        <taxon>Hyaloscyphaceae</taxon>
        <taxon>Hyaloscypha</taxon>
    </lineage>
</organism>
<gene>
    <name evidence="1" type="ORF">NA56DRAFT_415177</name>
</gene>
<reference evidence="1 2" key="1">
    <citation type="submission" date="2016-05" db="EMBL/GenBank/DDBJ databases">
        <title>A degradative enzymes factory behind the ericoid mycorrhizal symbiosis.</title>
        <authorList>
            <consortium name="DOE Joint Genome Institute"/>
            <person name="Martino E."/>
            <person name="Morin E."/>
            <person name="Grelet G."/>
            <person name="Kuo A."/>
            <person name="Kohler A."/>
            <person name="Daghino S."/>
            <person name="Barry K."/>
            <person name="Choi C."/>
            <person name="Cichocki N."/>
            <person name="Clum A."/>
            <person name="Copeland A."/>
            <person name="Hainaut M."/>
            <person name="Haridas S."/>
            <person name="Labutti K."/>
            <person name="Lindquist E."/>
            <person name="Lipzen A."/>
            <person name="Khouja H.-R."/>
            <person name="Murat C."/>
            <person name="Ohm R."/>
            <person name="Olson A."/>
            <person name="Spatafora J."/>
            <person name="Veneault-Fourrey C."/>
            <person name="Henrissat B."/>
            <person name="Grigoriev I."/>
            <person name="Martin F."/>
            <person name="Perotto S."/>
        </authorList>
    </citation>
    <scope>NUCLEOTIDE SEQUENCE [LARGE SCALE GENOMIC DNA]</scope>
    <source>
        <strain evidence="1 2">UAMH 7357</strain>
    </source>
</reference>
<dbReference type="EMBL" id="KZ613528">
    <property type="protein sequence ID" value="PMD13747.1"/>
    <property type="molecule type" value="Genomic_DNA"/>
</dbReference>
<name>A0A2J6PI87_9HELO</name>
<sequence>MNKEYISLRDTTNPSALTLPRLFLLILWQYHLLKSRSTSLLLRFARNRYPSVYNTRNCQRNVRNDFVSRSKRDLKIDRKLSLPRNQGAFLNLPPAGTATRTLAAGTRYFVTWDSAKRLDLELPRSPHNRQPPPSLLEYPELRQNRQLRQPLEYPELRQQLRQYRQLH</sequence>
<dbReference type="AlphaFoldDB" id="A0A2J6PI87"/>
<accession>A0A2J6PI87</accession>
<evidence type="ECO:0000313" key="2">
    <source>
        <dbReference type="Proteomes" id="UP000235672"/>
    </source>
</evidence>
<protein>
    <submittedName>
        <fullName evidence="1">Uncharacterized protein</fullName>
    </submittedName>
</protein>
<proteinExistence type="predicted"/>
<evidence type="ECO:0000313" key="1">
    <source>
        <dbReference type="EMBL" id="PMD13747.1"/>
    </source>
</evidence>
<keyword evidence="2" id="KW-1185">Reference proteome</keyword>
<dbReference type="Proteomes" id="UP000235672">
    <property type="component" value="Unassembled WGS sequence"/>
</dbReference>